<reference evidence="1" key="1">
    <citation type="journal article" date="2023" name="Plant J.">
        <title>The genome of the king protea, Protea cynaroides.</title>
        <authorList>
            <person name="Chang J."/>
            <person name="Duong T.A."/>
            <person name="Schoeman C."/>
            <person name="Ma X."/>
            <person name="Roodt D."/>
            <person name="Barker N."/>
            <person name="Li Z."/>
            <person name="Van de Peer Y."/>
            <person name="Mizrachi E."/>
        </authorList>
    </citation>
    <scope>NUCLEOTIDE SEQUENCE</scope>
    <source>
        <tissue evidence="1">Young leaves</tissue>
    </source>
</reference>
<proteinExistence type="predicted"/>
<accession>A0A9Q0KQ98</accession>
<gene>
    <name evidence="1" type="ORF">NE237_008017</name>
</gene>
<dbReference type="Proteomes" id="UP001141806">
    <property type="component" value="Unassembled WGS sequence"/>
</dbReference>
<sequence>MPTGASCLSAARLSSDSRRLQIVSMIARGIGQKGSVLHLQIPLITLAGGVEDRCTESRDLSIVVGHRNDKEVAKVLINKISMVGEPTVVSEGDDTTAMGVYGWLGPTGQLIASSSSDLFLSNRGILLGGDLFKLLFLGCCRQLGRRDQRQGFITGRCRKSAGDRGIFVGDSFCGCDNGYCRWSAKGSRI</sequence>
<keyword evidence="2" id="KW-1185">Reference proteome</keyword>
<comment type="caution">
    <text evidence="1">The sequence shown here is derived from an EMBL/GenBank/DDBJ whole genome shotgun (WGS) entry which is preliminary data.</text>
</comment>
<dbReference type="AlphaFoldDB" id="A0A9Q0KQ98"/>
<evidence type="ECO:0000313" key="2">
    <source>
        <dbReference type="Proteomes" id="UP001141806"/>
    </source>
</evidence>
<organism evidence="1 2">
    <name type="scientific">Protea cynaroides</name>
    <dbReference type="NCBI Taxonomy" id="273540"/>
    <lineage>
        <taxon>Eukaryota</taxon>
        <taxon>Viridiplantae</taxon>
        <taxon>Streptophyta</taxon>
        <taxon>Embryophyta</taxon>
        <taxon>Tracheophyta</taxon>
        <taxon>Spermatophyta</taxon>
        <taxon>Magnoliopsida</taxon>
        <taxon>Proteales</taxon>
        <taxon>Proteaceae</taxon>
        <taxon>Protea</taxon>
    </lineage>
</organism>
<evidence type="ECO:0000313" key="1">
    <source>
        <dbReference type="EMBL" id="KAJ4974843.1"/>
    </source>
</evidence>
<dbReference type="EMBL" id="JAMYWD010000004">
    <property type="protein sequence ID" value="KAJ4974843.1"/>
    <property type="molecule type" value="Genomic_DNA"/>
</dbReference>
<name>A0A9Q0KQ98_9MAGN</name>
<protein>
    <submittedName>
        <fullName evidence="1">Uncharacterized protein</fullName>
    </submittedName>
</protein>